<dbReference type="InterPro" id="IPR013096">
    <property type="entry name" value="Cupin_2"/>
</dbReference>
<dbReference type="AlphaFoldDB" id="A0A1V4HAY7"/>
<organism evidence="2 3">
    <name type="scientific">Paenibacillus ferrarius</name>
    <dbReference type="NCBI Taxonomy" id="1469647"/>
    <lineage>
        <taxon>Bacteria</taxon>
        <taxon>Bacillati</taxon>
        <taxon>Bacillota</taxon>
        <taxon>Bacilli</taxon>
        <taxon>Bacillales</taxon>
        <taxon>Paenibacillaceae</taxon>
        <taxon>Paenibacillus</taxon>
    </lineage>
</organism>
<protein>
    <submittedName>
        <fullName evidence="2">Cupin</fullName>
    </submittedName>
</protein>
<dbReference type="InterPro" id="IPR014710">
    <property type="entry name" value="RmlC-like_jellyroll"/>
</dbReference>
<dbReference type="Pfam" id="PF07883">
    <property type="entry name" value="Cupin_2"/>
    <property type="match status" value="1"/>
</dbReference>
<dbReference type="EMBL" id="MBTG01000051">
    <property type="protein sequence ID" value="OPH47933.1"/>
    <property type="molecule type" value="Genomic_DNA"/>
</dbReference>
<feature type="domain" description="Cupin type-2" evidence="1">
    <location>
        <begin position="49"/>
        <end position="112"/>
    </location>
</feature>
<keyword evidence="3" id="KW-1185">Reference proteome</keyword>
<accession>A0A1V4HAY7</accession>
<dbReference type="InterPro" id="IPR011051">
    <property type="entry name" value="RmlC_Cupin_sf"/>
</dbReference>
<dbReference type="Proteomes" id="UP000190626">
    <property type="component" value="Unassembled WGS sequence"/>
</dbReference>
<sequence length="123" mass="13607">MKTYRLQQLADVMEGHILKDIMPGDYISYGGLAFEKPGARAHTNDGPGGIDYHVHEDCEAFLIMQGKGEVEIKEQAGSIMHPVKTGDVVIIEPGEDHHLISSVEDPIVVVWFHAGPSRNKNQF</sequence>
<dbReference type="RefSeq" id="WP_079419705.1">
    <property type="nucleotide sequence ID" value="NZ_MBTG01000051.1"/>
</dbReference>
<evidence type="ECO:0000259" key="1">
    <source>
        <dbReference type="Pfam" id="PF07883"/>
    </source>
</evidence>
<proteinExistence type="predicted"/>
<reference evidence="3" key="1">
    <citation type="submission" date="2016-07" db="EMBL/GenBank/DDBJ databases">
        <authorList>
            <person name="Florea S."/>
            <person name="Webb J.S."/>
            <person name="Jaromczyk J."/>
            <person name="Schardl C.L."/>
        </authorList>
    </citation>
    <scope>NUCLEOTIDE SEQUENCE [LARGE SCALE GENOMIC DNA]</scope>
    <source>
        <strain evidence="3">CY1</strain>
    </source>
</reference>
<dbReference type="OrthoDB" id="9797047at2"/>
<dbReference type="STRING" id="1469647.BC351_39270"/>
<dbReference type="Gene3D" id="2.60.120.10">
    <property type="entry name" value="Jelly Rolls"/>
    <property type="match status" value="1"/>
</dbReference>
<evidence type="ECO:0000313" key="2">
    <source>
        <dbReference type="EMBL" id="OPH47933.1"/>
    </source>
</evidence>
<comment type="caution">
    <text evidence="2">The sequence shown here is derived from an EMBL/GenBank/DDBJ whole genome shotgun (WGS) entry which is preliminary data.</text>
</comment>
<gene>
    <name evidence="2" type="ORF">BC351_39270</name>
</gene>
<evidence type="ECO:0000313" key="3">
    <source>
        <dbReference type="Proteomes" id="UP000190626"/>
    </source>
</evidence>
<name>A0A1V4HAY7_9BACL</name>
<dbReference type="SUPFAM" id="SSF51182">
    <property type="entry name" value="RmlC-like cupins"/>
    <property type="match status" value="1"/>
</dbReference>